<evidence type="ECO:0000313" key="3">
    <source>
        <dbReference type="Proteomes" id="UP000286246"/>
    </source>
</evidence>
<dbReference type="PROSITE" id="PS51257">
    <property type="entry name" value="PROKAR_LIPOPROTEIN"/>
    <property type="match status" value="1"/>
</dbReference>
<gene>
    <name evidence="2" type="ORF">DFQ12_1462</name>
</gene>
<organism evidence="2 3">
    <name type="scientific">Sphingobacterium detergens</name>
    <dbReference type="NCBI Taxonomy" id="1145106"/>
    <lineage>
        <taxon>Bacteria</taxon>
        <taxon>Pseudomonadati</taxon>
        <taxon>Bacteroidota</taxon>
        <taxon>Sphingobacteriia</taxon>
        <taxon>Sphingobacteriales</taxon>
        <taxon>Sphingobacteriaceae</taxon>
        <taxon>Sphingobacterium</taxon>
    </lineage>
</organism>
<protein>
    <submittedName>
        <fullName evidence="2">Peptidase S41-like protein</fullName>
    </submittedName>
</protein>
<dbReference type="AlphaFoldDB" id="A0A420BIU3"/>
<dbReference type="PANTHER" id="PTHR11261:SF3">
    <property type="entry name" value="RETINOL-BINDING PROTEIN 3"/>
    <property type="match status" value="1"/>
</dbReference>
<keyword evidence="3" id="KW-1185">Reference proteome</keyword>
<dbReference type="EMBL" id="RAPY01000001">
    <property type="protein sequence ID" value="RKE56597.1"/>
    <property type="molecule type" value="Genomic_DNA"/>
</dbReference>
<feature type="domain" description="Tail specific protease" evidence="1">
    <location>
        <begin position="149"/>
        <end position="361"/>
    </location>
</feature>
<dbReference type="PANTHER" id="PTHR11261">
    <property type="entry name" value="INTERPHOTORECEPTOR RETINOID-BINDING PROTEIN"/>
    <property type="match status" value="1"/>
</dbReference>
<dbReference type="GO" id="GO:0008236">
    <property type="term" value="F:serine-type peptidase activity"/>
    <property type="evidence" value="ECO:0007669"/>
    <property type="project" value="InterPro"/>
</dbReference>
<accession>A0A420BIU3</accession>
<dbReference type="Proteomes" id="UP000286246">
    <property type="component" value="Unassembled WGS sequence"/>
</dbReference>
<evidence type="ECO:0000259" key="1">
    <source>
        <dbReference type="SMART" id="SM00245"/>
    </source>
</evidence>
<reference evidence="2 3" key="1">
    <citation type="submission" date="2018-09" db="EMBL/GenBank/DDBJ databases">
        <title>Genomic Encyclopedia of Type Strains, Phase III (KMG-III): the genomes of soil and plant-associated and newly described type strains.</title>
        <authorList>
            <person name="Whitman W."/>
        </authorList>
    </citation>
    <scope>NUCLEOTIDE SEQUENCE [LARGE SCALE GENOMIC DNA]</scope>
    <source>
        <strain evidence="2 3">CECT 7938</strain>
    </source>
</reference>
<dbReference type="SUPFAM" id="SSF52096">
    <property type="entry name" value="ClpP/crotonase"/>
    <property type="match status" value="1"/>
</dbReference>
<dbReference type="RefSeq" id="WP_120258250.1">
    <property type="nucleotide sequence ID" value="NZ_RAPY01000001.1"/>
</dbReference>
<dbReference type="GO" id="GO:0006508">
    <property type="term" value="P:proteolysis"/>
    <property type="evidence" value="ECO:0007669"/>
    <property type="project" value="InterPro"/>
</dbReference>
<dbReference type="InterPro" id="IPR029045">
    <property type="entry name" value="ClpP/crotonase-like_dom_sf"/>
</dbReference>
<name>A0A420BIU3_SPHD1</name>
<sequence>MKFVSWFLFSIVLIGCKTSVYNDDLSLMKQPRNFDEIFDAFWYGMSSHYIYWDIDTTDWAMIYKKYKPLFQRLDVNNKNDVSQSADYLREITRGLIDSHFQIVFEENMLAGAIIFPAADRKAKESEFRLPFDYSVLDEKYFDVGYLHSIDEVTKYNKKSQEVKLATIRGNIIYFHCNQFSLERSYYSKAEGNVKFVLDKLFDRIYQNHYKGLIIDLRNNSGGDLADLNFFLNHFAQSELTIGYSKYKRATGMLDYSPWIKATIPSTKGEKGNLIPIVILADRFTVSTAELIMMSLYLLPNVKIIGETSWGATGPIGATNLFQAGTFRVPGYLTVYTSSAAFKYFDGRIYEGIGFPPDVLIPFNSKKIADGIDTQLEYAISVLDK</sequence>
<evidence type="ECO:0000313" key="2">
    <source>
        <dbReference type="EMBL" id="RKE56597.1"/>
    </source>
</evidence>
<dbReference type="Gene3D" id="3.90.226.10">
    <property type="entry name" value="2-enoyl-CoA Hydratase, Chain A, domain 1"/>
    <property type="match status" value="1"/>
</dbReference>
<dbReference type="OrthoDB" id="5480566at2"/>
<dbReference type="Pfam" id="PF03572">
    <property type="entry name" value="Peptidase_S41"/>
    <property type="match status" value="1"/>
</dbReference>
<comment type="caution">
    <text evidence="2">The sequence shown here is derived from an EMBL/GenBank/DDBJ whole genome shotgun (WGS) entry which is preliminary data.</text>
</comment>
<proteinExistence type="predicted"/>
<dbReference type="Gene3D" id="3.30.750.44">
    <property type="match status" value="1"/>
</dbReference>
<dbReference type="InterPro" id="IPR005151">
    <property type="entry name" value="Tail-specific_protease"/>
</dbReference>
<dbReference type="SMART" id="SM00245">
    <property type="entry name" value="TSPc"/>
    <property type="match status" value="1"/>
</dbReference>